<feature type="compositionally biased region" description="Low complexity" evidence="1">
    <location>
        <begin position="324"/>
        <end position="334"/>
    </location>
</feature>
<organism evidence="2">
    <name type="scientific">viral metagenome</name>
    <dbReference type="NCBI Taxonomy" id="1070528"/>
    <lineage>
        <taxon>unclassified sequences</taxon>
        <taxon>metagenomes</taxon>
        <taxon>organismal metagenomes</taxon>
    </lineage>
</organism>
<sequence length="373" mass="42016">MPVQTDLGENDGIDSVEIDDVAYVPKESEAEFADEKSDAQRIADGEIEISSREDEIFVAPDSVFNKPVTETGEDETNLAEEKKSEEKKPGAEKQKPASPAKEPDDKKYSPEVVELAKKYSQKRINKITREKYDESRAKERLEAENAELKKRLKETEMTGKKAELEKAKPDPENFQTEAAYHEALGRWSVRMELHETEAAKPEEKETEKPLGGNGRSSDDDPRKRVIELGEQTYEDFMEVVAPVPITKQMFDAVADSNYAHEVFYHLGKNPALAERIAKMKTSAAIAREIGRIESRFIEDGSEEVFVQDLSEENESENKTKKKAAASSAPKPIKPVGGGGKSTKRLDEMTLQEYYESRGYTRDGMKKSWLPNKT</sequence>
<dbReference type="EMBL" id="MT141306">
    <property type="protein sequence ID" value="QJA58058.1"/>
    <property type="molecule type" value="Genomic_DNA"/>
</dbReference>
<dbReference type="AlphaFoldDB" id="A0A6M3ILI2"/>
<evidence type="ECO:0000313" key="2">
    <source>
        <dbReference type="EMBL" id="QJA58058.1"/>
    </source>
</evidence>
<protein>
    <submittedName>
        <fullName evidence="2">Uncharacterized protein</fullName>
    </submittedName>
</protein>
<name>A0A6M3ILI2_9ZZZZ</name>
<feature type="compositionally biased region" description="Basic and acidic residues" evidence="1">
    <location>
        <begin position="127"/>
        <end position="171"/>
    </location>
</feature>
<accession>A0A6M3ILI2</accession>
<feature type="compositionally biased region" description="Basic and acidic residues" evidence="1">
    <location>
        <begin position="79"/>
        <end position="111"/>
    </location>
</feature>
<feature type="compositionally biased region" description="Basic and acidic residues" evidence="1">
    <location>
        <begin position="191"/>
        <end position="208"/>
    </location>
</feature>
<reference evidence="2" key="1">
    <citation type="submission" date="2020-03" db="EMBL/GenBank/DDBJ databases">
        <title>The deep terrestrial virosphere.</title>
        <authorList>
            <person name="Holmfeldt K."/>
            <person name="Nilsson E."/>
            <person name="Simone D."/>
            <person name="Lopez-Fernandez M."/>
            <person name="Wu X."/>
            <person name="de Brujin I."/>
            <person name="Lundin D."/>
            <person name="Andersson A."/>
            <person name="Bertilsson S."/>
            <person name="Dopson M."/>
        </authorList>
    </citation>
    <scope>NUCLEOTIDE SEQUENCE</scope>
    <source>
        <strain evidence="2">MM415B01507</strain>
    </source>
</reference>
<feature type="region of interest" description="Disordered" evidence="1">
    <location>
        <begin position="60"/>
        <end position="111"/>
    </location>
</feature>
<gene>
    <name evidence="2" type="ORF">MM415B01507_0007</name>
</gene>
<feature type="region of interest" description="Disordered" evidence="1">
    <location>
        <begin position="125"/>
        <end position="174"/>
    </location>
</feature>
<feature type="region of interest" description="Disordered" evidence="1">
    <location>
        <begin position="191"/>
        <end position="224"/>
    </location>
</feature>
<evidence type="ECO:0000256" key="1">
    <source>
        <dbReference type="SAM" id="MobiDB-lite"/>
    </source>
</evidence>
<proteinExistence type="predicted"/>
<feature type="region of interest" description="Disordered" evidence="1">
    <location>
        <begin position="307"/>
        <end position="347"/>
    </location>
</feature>